<feature type="chain" id="PRO_5047265049" evidence="4">
    <location>
        <begin position="24"/>
        <end position="253"/>
    </location>
</feature>
<evidence type="ECO:0000313" key="6">
    <source>
        <dbReference type="Proteomes" id="UP001596091"/>
    </source>
</evidence>
<reference evidence="6" key="1">
    <citation type="journal article" date="2019" name="Int. J. Syst. Evol. Microbiol.">
        <title>The Global Catalogue of Microorganisms (GCM) 10K type strain sequencing project: providing services to taxonomists for standard genome sequencing and annotation.</title>
        <authorList>
            <consortium name="The Broad Institute Genomics Platform"/>
            <consortium name="The Broad Institute Genome Sequencing Center for Infectious Disease"/>
            <person name="Wu L."/>
            <person name="Ma J."/>
        </authorList>
    </citation>
    <scope>NUCLEOTIDE SEQUENCE [LARGE SCALE GENOMIC DNA]</scope>
    <source>
        <strain evidence="6">JCM 4087</strain>
    </source>
</reference>
<evidence type="ECO:0000256" key="2">
    <source>
        <dbReference type="SAM" id="MobiDB-lite"/>
    </source>
</evidence>
<evidence type="ECO:0000256" key="4">
    <source>
        <dbReference type="SAM" id="SignalP"/>
    </source>
</evidence>
<dbReference type="EMBL" id="JBHSPH010000002">
    <property type="protein sequence ID" value="MFC5862049.1"/>
    <property type="molecule type" value="Genomic_DNA"/>
</dbReference>
<protein>
    <submittedName>
        <fullName evidence="5">Uncharacterized protein</fullName>
    </submittedName>
</protein>
<feature type="coiled-coil region" evidence="1">
    <location>
        <begin position="205"/>
        <end position="246"/>
    </location>
</feature>
<feature type="region of interest" description="Disordered" evidence="2">
    <location>
        <begin position="156"/>
        <end position="203"/>
    </location>
</feature>
<evidence type="ECO:0000256" key="1">
    <source>
        <dbReference type="SAM" id="Coils"/>
    </source>
</evidence>
<keyword evidence="6" id="KW-1185">Reference proteome</keyword>
<feature type="signal peptide" evidence="4">
    <location>
        <begin position="1"/>
        <end position="23"/>
    </location>
</feature>
<keyword evidence="4" id="KW-0732">Signal</keyword>
<name>A0ABW1EDK2_9BACT</name>
<feature type="compositionally biased region" description="Basic and acidic residues" evidence="2">
    <location>
        <begin position="158"/>
        <end position="175"/>
    </location>
</feature>
<evidence type="ECO:0000256" key="3">
    <source>
        <dbReference type="SAM" id="Phobius"/>
    </source>
</evidence>
<keyword evidence="3" id="KW-0812">Transmembrane</keyword>
<sequence>MNWARSTLFVVLAGFWLHGAAFAQTQLTPQAAGESAKSHQGFFDYALGKVNPGQVDYGGQVTAERAAVVAKTLDNLLFWSNAIGLSLFASVATLYILSLGSNEKKELIAACLITELWNGRVSDHAEIARRTKEYNLLVEKHNAALALAADQAAGKSSSESRADVRTQRKVERLIEGPRAAARTEQMIPTPAGTRKSAATHDMASTSDLEQQALLLERRIEAMQNTEQNLRERLNQTTALLEQERQRNRTLKGA</sequence>
<keyword evidence="1" id="KW-0175">Coiled coil</keyword>
<accession>A0ABW1EDK2</accession>
<dbReference type="RefSeq" id="WP_263338084.1">
    <property type="nucleotide sequence ID" value="NZ_JAGSYH010000004.1"/>
</dbReference>
<feature type="transmembrane region" description="Helical" evidence="3">
    <location>
        <begin position="76"/>
        <end position="97"/>
    </location>
</feature>
<organism evidence="5 6">
    <name type="scientific">Acidicapsa dinghuensis</name>
    <dbReference type="NCBI Taxonomy" id="2218256"/>
    <lineage>
        <taxon>Bacteria</taxon>
        <taxon>Pseudomonadati</taxon>
        <taxon>Acidobacteriota</taxon>
        <taxon>Terriglobia</taxon>
        <taxon>Terriglobales</taxon>
        <taxon>Acidobacteriaceae</taxon>
        <taxon>Acidicapsa</taxon>
    </lineage>
</organism>
<evidence type="ECO:0000313" key="5">
    <source>
        <dbReference type="EMBL" id="MFC5862049.1"/>
    </source>
</evidence>
<dbReference type="Proteomes" id="UP001596091">
    <property type="component" value="Unassembled WGS sequence"/>
</dbReference>
<proteinExistence type="predicted"/>
<keyword evidence="3" id="KW-0472">Membrane</keyword>
<gene>
    <name evidence="5" type="ORF">ACFPT7_07075</name>
</gene>
<comment type="caution">
    <text evidence="5">The sequence shown here is derived from an EMBL/GenBank/DDBJ whole genome shotgun (WGS) entry which is preliminary data.</text>
</comment>
<keyword evidence="3" id="KW-1133">Transmembrane helix</keyword>